<dbReference type="SUPFAM" id="SSF54001">
    <property type="entry name" value="Cysteine proteinases"/>
    <property type="match status" value="1"/>
</dbReference>
<keyword evidence="3" id="KW-1185">Reference proteome</keyword>
<evidence type="ECO:0000313" key="2">
    <source>
        <dbReference type="EMBL" id="KAK8882970.1"/>
    </source>
</evidence>
<proteinExistence type="predicted"/>
<dbReference type="InterPro" id="IPR001394">
    <property type="entry name" value="Peptidase_C19_UCH"/>
</dbReference>
<feature type="domain" description="Peptidase C19 ubiquitin carboxyl-terminal hydrolase" evidence="1">
    <location>
        <begin position="37"/>
        <end position="210"/>
    </location>
</feature>
<sequence>MSTPKALLRALQNQVHQSQLSVDFQAFKGIYNIDDKNNKARYCYVISFLQLLLHSQNVLQYFRSSQIKNKNEILLLNIFKDYYADNNDNTIKIDDFLNNWRCWNRNRKIPNEQCDTMEFGQYLFNSLSANFTDLFRLDIDCPVDDAFILNDQFTKTYFLQLTLSNVSIQNLIDDKLKLCTLINKLPKCLFLYLLRQDTDQFIRQCISINTFITISNHFYKFVGMTTLHVMNPSFSKNTKKRRVIQ</sequence>
<comment type="caution">
    <text evidence="2">The sequence shown here is derived from an EMBL/GenBank/DDBJ whole genome shotgun (WGS) entry which is preliminary data.</text>
</comment>
<organism evidence="2 3">
    <name type="scientific">Tritrichomonas musculus</name>
    <dbReference type="NCBI Taxonomy" id="1915356"/>
    <lineage>
        <taxon>Eukaryota</taxon>
        <taxon>Metamonada</taxon>
        <taxon>Parabasalia</taxon>
        <taxon>Tritrichomonadida</taxon>
        <taxon>Tritrichomonadidae</taxon>
        <taxon>Tritrichomonas</taxon>
    </lineage>
</organism>
<evidence type="ECO:0000313" key="3">
    <source>
        <dbReference type="Proteomes" id="UP001470230"/>
    </source>
</evidence>
<gene>
    <name evidence="2" type="ORF">M9Y10_045617</name>
</gene>
<reference evidence="2 3" key="1">
    <citation type="submission" date="2024-04" db="EMBL/GenBank/DDBJ databases">
        <title>Tritrichomonas musculus Genome.</title>
        <authorList>
            <person name="Alves-Ferreira E."/>
            <person name="Grigg M."/>
            <person name="Lorenzi H."/>
            <person name="Galac M."/>
        </authorList>
    </citation>
    <scope>NUCLEOTIDE SEQUENCE [LARGE SCALE GENOMIC DNA]</scope>
    <source>
        <strain evidence="2 3">EAF2021</strain>
    </source>
</reference>
<protein>
    <recommendedName>
        <fullName evidence="1">Peptidase C19 ubiquitin carboxyl-terminal hydrolase domain-containing protein</fullName>
    </recommendedName>
</protein>
<accession>A0ABR2JVX2</accession>
<evidence type="ECO:0000259" key="1">
    <source>
        <dbReference type="Pfam" id="PF00443"/>
    </source>
</evidence>
<dbReference type="EMBL" id="JAPFFF010000009">
    <property type="protein sequence ID" value="KAK8882970.1"/>
    <property type="molecule type" value="Genomic_DNA"/>
</dbReference>
<name>A0ABR2JVX2_9EUKA</name>
<dbReference type="Pfam" id="PF00443">
    <property type="entry name" value="UCH"/>
    <property type="match status" value="1"/>
</dbReference>
<dbReference type="Proteomes" id="UP001470230">
    <property type="component" value="Unassembled WGS sequence"/>
</dbReference>
<dbReference type="InterPro" id="IPR038765">
    <property type="entry name" value="Papain-like_cys_pep_sf"/>
</dbReference>
<dbReference type="Gene3D" id="3.90.70.10">
    <property type="entry name" value="Cysteine proteinases"/>
    <property type="match status" value="1"/>
</dbReference>